<sequence length="84" mass="9721">MSRISQVSRHAALQLHVRNRRQCDSQGGFHLLGCVPRWAINHREHGHSERHKPSLPQRLFLQARASFHCGVWTVHWPELGTCPL</sequence>
<reference evidence="1 2" key="1">
    <citation type="submission" date="2014-04" db="EMBL/GenBank/DDBJ databases">
        <authorList>
            <consortium name="DOE Joint Genome Institute"/>
            <person name="Kuo A."/>
            <person name="Kohler A."/>
            <person name="Nagy L.G."/>
            <person name="Floudas D."/>
            <person name="Copeland A."/>
            <person name="Barry K.W."/>
            <person name="Cichocki N."/>
            <person name="Veneault-Fourrey C."/>
            <person name="LaButti K."/>
            <person name="Lindquist E.A."/>
            <person name="Lipzen A."/>
            <person name="Lundell T."/>
            <person name="Morin E."/>
            <person name="Murat C."/>
            <person name="Sun H."/>
            <person name="Tunlid A."/>
            <person name="Henrissat B."/>
            <person name="Grigoriev I.V."/>
            <person name="Hibbett D.S."/>
            <person name="Martin F."/>
            <person name="Nordberg H.P."/>
            <person name="Cantor M.N."/>
            <person name="Hua S.X."/>
        </authorList>
    </citation>
    <scope>NUCLEOTIDE SEQUENCE [LARGE SCALE GENOMIC DNA]</scope>
    <source>
        <strain evidence="1 2">Foug A</strain>
    </source>
</reference>
<name>A0A0C2ZLH7_9AGAM</name>
<reference evidence="2" key="2">
    <citation type="submission" date="2015-01" db="EMBL/GenBank/DDBJ databases">
        <title>Evolutionary Origins and Diversification of the Mycorrhizal Mutualists.</title>
        <authorList>
            <consortium name="DOE Joint Genome Institute"/>
            <consortium name="Mycorrhizal Genomics Consortium"/>
            <person name="Kohler A."/>
            <person name="Kuo A."/>
            <person name="Nagy L.G."/>
            <person name="Floudas D."/>
            <person name="Copeland A."/>
            <person name="Barry K.W."/>
            <person name="Cichocki N."/>
            <person name="Veneault-Fourrey C."/>
            <person name="LaButti K."/>
            <person name="Lindquist E.A."/>
            <person name="Lipzen A."/>
            <person name="Lundell T."/>
            <person name="Morin E."/>
            <person name="Murat C."/>
            <person name="Riley R."/>
            <person name="Ohm R."/>
            <person name="Sun H."/>
            <person name="Tunlid A."/>
            <person name="Henrissat B."/>
            <person name="Grigoriev I.V."/>
            <person name="Hibbett D.S."/>
            <person name="Martin F."/>
        </authorList>
    </citation>
    <scope>NUCLEOTIDE SEQUENCE [LARGE SCALE GENOMIC DNA]</scope>
    <source>
        <strain evidence="2">Foug A</strain>
    </source>
</reference>
<proteinExistence type="predicted"/>
<dbReference type="AlphaFoldDB" id="A0A0C2ZLH7"/>
<protein>
    <submittedName>
        <fullName evidence="1">Uncharacterized protein</fullName>
    </submittedName>
</protein>
<keyword evidence="2" id="KW-1185">Reference proteome</keyword>
<evidence type="ECO:0000313" key="1">
    <source>
        <dbReference type="EMBL" id="KIM62438.1"/>
    </source>
</evidence>
<evidence type="ECO:0000313" key="2">
    <source>
        <dbReference type="Proteomes" id="UP000053989"/>
    </source>
</evidence>
<dbReference type="InParanoid" id="A0A0C2ZLH7"/>
<dbReference type="Proteomes" id="UP000053989">
    <property type="component" value="Unassembled WGS sequence"/>
</dbReference>
<organism evidence="1 2">
    <name type="scientific">Scleroderma citrinum Foug A</name>
    <dbReference type="NCBI Taxonomy" id="1036808"/>
    <lineage>
        <taxon>Eukaryota</taxon>
        <taxon>Fungi</taxon>
        <taxon>Dikarya</taxon>
        <taxon>Basidiomycota</taxon>
        <taxon>Agaricomycotina</taxon>
        <taxon>Agaricomycetes</taxon>
        <taxon>Agaricomycetidae</taxon>
        <taxon>Boletales</taxon>
        <taxon>Sclerodermatineae</taxon>
        <taxon>Sclerodermataceae</taxon>
        <taxon>Scleroderma</taxon>
    </lineage>
</organism>
<dbReference type="EMBL" id="KN822042">
    <property type="protein sequence ID" value="KIM62438.1"/>
    <property type="molecule type" value="Genomic_DNA"/>
</dbReference>
<dbReference type="HOGENOM" id="CLU_2528794_0_0_1"/>
<gene>
    <name evidence="1" type="ORF">SCLCIDRAFT_799846</name>
</gene>
<accession>A0A0C2ZLH7</accession>